<dbReference type="GO" id="GO:0005634">
    <property type="term" value="C:nucleus"/>
    <property type="evidence" value="ECO:0007669"/>
    <property type="project" value="TreeGrafter"/>
</dbReference>
<evidence type="ECO:0000313" key="7">
    <source>
        <dbReference type="EMBL" id="CEM51697.1"/>
    </source>
</evidence>
<feature type="region of interest" description="Disordered" evidence="5">
    <location>
        <begin position="1"/>
        <end position="103"/>
    </location>
</feature>
<keyword evidence="3" id="KW-0378">Hydrolase</keyword>
<reference evidence="7" key="1">
    <citation type="submission" date="2014-11" db="EMBL/GenBank/DDBJ databases">
        <authorList>
            <person name="Otto D Thomas"/>
            <person name="Naeem Raeece"/>
        </authorList>
    </citation>
    <scope>NUCLEOTIDE SEQUENCE</scope>
</reference>
<accession>A0A0G4I449</accession>
<organism evidence="7">
    <name type="scientific">Chromera velia CCMP2878</name>
    <dbReference type="NCBI Taxonomy" id="1169474"/>
    <lineage>
        <taxon>Eukaryota</taxon>
        <taxon>Sar</taxon>
        <taxon>Alveolata</taxon>
        <taxon>Colpodellida</taxon>
        <taxon>Chromeraceae</taxon>
        <taxon>Chromera</taxon>
    </lineage>
</organism>
<feature type="region of interest" description="Disordered" evidence="5">
    <location>
        <begin position="167"/>
        <end position="406"/>
    </location>
</feature>
<evidence type="ECO:0000256" key="2">
    <source>
        <dbReference type="ARBA" id="ARBA00022670"/>
    </source>
</evidence>
<keyword evidence="4" id="KW-0788">Thiol protease</keyword>
<dbReference type="PANTHER" id="PTHR12606">
    <property type="entry name" value="SENTRIN/SUMO-SPECIFIC PROTEASE"/>
    <property type="match status" value="1"/>
</dbReference>
<feature type="compositionally biased region" description="Polar residues" evidence="5">
    <location>
        <begin position="234"/>
        <end position="254"/>
    </location>
</feature>
<proteinExistence type="inferred from homology"/>
<feature type="domain" description="Ubiquitin-like protease family profile" evidence="6">
    <location>
        <begin position="573"/>
        <end position="763"/>
    </location>
</feature>
<evidence type="ECO:0000256" key="3">
    <source>
        <dbReference type="ARBA" id="ARBA00022801"/>
    </source>
</evidence>
<gene>
    <name evidence="7" type="ORF">Cvel_1782</name>
</gene>
<sequence length="800" mass="85810">MKPKRGTHLIYRPPGKGGKGLAARSAQEISIRQVRTEAAPKRNGVTVGGTDRSGRKVFKSRERLVHETAPLPRQVKPDEPIEDEDPDIPNDSGQDDSAFSFARPVVEPTTITQRQADQVASGNFQFPARHRQALAAAAKAAAADCQAGAGGSRRKISRSPLRVENVANPVDEQMADVSSSPVPLSLRSGTQTGAGSTRRVAEASVDQPMADDAKVETRTAPLSLRVRNHVGGTRTVSDVTQGDQPMTDANSSPAPFSIRYGPQAAAGGSTGAVEAPGDQPMTDALRSPSPLSLRFGPNSGAAGGSSGVAGASKDQVVTNSNSKTVSSGLNLRFGPRAAAEGSGRVPEAPGDQPMVDANSSTAPSGLRIQLAQPQAAPEGSLGTAEAPAVASSGVGGGDPESPDPDQVWDMRTGNLGTGAEIVSSGGGRGALGVPWWKRVVAQTLFQNQFNFSGSGGGGAGTGGVLAHHRSNRRVSEDASKNLQLYLRIVECGREGIDDWKALPTESDKVESFSDSLKRLADLEEAAKVTLTLKRKQENPLWLSEAAAESVRDELIGQLVGQPNKKVLATVNHIELKVYEIKKFLGDEWLGDESINVYMFLISERSKKAQEGRILIPPGRRVPKTYAMSTFFWPKLSNTAADSNGVPRYDYAAVKKWTTRRKIDIFELDFFVFPVHVSGAHWTLGVIDIPRKIYYVLDSLNPREKANPLFVQFVPQYLADEYRDKKNAELPDAHLWQHKQQPIPPQQSNHNDCGVFTSMFAECIASGCQGFNFSAAEMDRYRLAMARAVLSGSLGFCCDQL</sequence>
<evidence type="ECO:0000256" key="4">
    <source>
        <dbReference type="ARBA" id="ARBA00022807"/>
    </source>
</evidence>
<dbReference type="InterPro" id="IPR038765">
    <property type="entry name" value="Papain-like_cys_pep_sf"/>
</dbReference>
<dbReference type="Pfam" id="PF02902">
    <property type="entry name" value="Peptidase_C48"/>
    <property type="match status" value="1"/>
</dbReference>
<evidence type="ECO:0000256" key="1">
    <source>
        <dbReference type="ARBA" id="ARBA00005234"/>
    </source>
</evidence>
<feature type="compositionally biased region" description="Low complexity" evidence="5">
    <location>
        <begin position="308"/>
        <end position="327"/>
    </location>
</feature>
<dbReference type="GO" id="GO:0016926">
    <property type="term" value="P:protein desumoylation"/>
    <property type="evidence" value="ECO:0007669"/>
    <property type="project" value="TreeGrafter"/>
</dbReference>
<dbReference type="InterPro" id="IPR003653">
    <property type="entry name" value="Peptidase_C48_C"/>
</dbReference>
<dbReference type="GO" id="GO:0016929">
    <property type="term" value="F:deSUMOylase activity"/>
    <property type="evidence" value="ECO:0007669"/>
    <property type="project" value="TreeGrafter"/>
</dbReference>
<evidence type="ECO:0000256" key="5">
    <source>
        <dbReference type="SAM" id="MobiDB-lite"/>
    </source>
</evidence>
<feature type="compositionally biased region" description="Low complexity" evidence="5">
    <location>
        <begin position="177"/>
        <end position="186"/>
    </location>
</feature>
<name>A0A0G4I449_9ALVE</name>
<dbReference type="PROSITE" id="PS50600">
    <property type="entry name" value="ULP_PROTEASE"/>
    <property type="match status" value="1"/>
</dbReference>
<evidence type="ECO:0000259" key="6">
    <source>
        <dbReference type="PROSITE" id="PS50600"/>
    </source>
</evidence>
<dbReference type="AlphaFoldDB" id="A0A0G4I449"/>
<protein>
    <recommendedName>
        <fullName evidence="6">Ubiquitin-like protease family profile domain-containing protein</fullName>
    </recommendedName>
</protein>
<dbReference type="SUPFAM" id="SSF54001">
    <property type="entry name" value="Cysteine proteinases"/>
    <property type="match status" value="1"/>
</dbReference>
<dbReference type="GO" id="GO:0006508">
    <property type="term" value="P:proteolysis"/>
    <property type="evidence" value="ECO:0007669"/>
    <property type="project" value="UniProtKB-KW"/>
</dbReference>
<dbReference type="Gene3D" id="3.40.395.10">
    <property type="entry name" value="Adenoviral Proteinase, Chain A"/>
    <property type="match status" value="1"/>
</dbReference>
<keyword evidence="2" id="KW-0645">Protease</keyword>
<dbReference type="VEuPathDB" id="CryptoDB:Cvel_1782"/>
<comment type="similarity">
    <text evidence="1">Belongs to the peptidase C48 family.</text>
</comment>
<dbReference type="EMBL" id="CDMZ01005023">
    <property type="protein sequence ID" value="CEM51697.1"/>
    <property type="molecule type" value="Genomic_DNA"/>
</dbReference>
<dbReference type="PANTHER" id="PTHR12606:SF141">
    <property type="entry name" value="GH15225P-RELATED"/>
    <property type="match status" value="1"/>
</dbReference>